<gene>
    <name evidence="2" type="ORF">Mgrana_02216</name>
</gene>
<dbReference type="InterPro" id="IPR052018">
    <property type="entry name" value="PHP_domain"/>
</dbReference>
<organism evidence="2 3">
    <name type="scientific">Meiothermus granaticius NBRC 107808</name>
    <dbReference type="NCBI Taxonomy" id="1227551"/>
    <lineage>
        <taxon>Bacteria</taxon>
        <taxon>Thermotogati</taxon>
        <taxon>Deinococcota</taxon>
        <taxon>Deinococci</taxon>
        <taxon>Thermales</taxon>
        <taxon>Thermaceae</taxon>
        <taxon>Meiothermus</taxon>
    </lineage>
</organism>
<evidence type="ECO:0000259" key="1">
    <source>
        <dbReference type="SMART" id="SM00481"/>
    </source>
</evidence>
<dbReference type="Pfam" id="PF02811">
    <property type="entry name" value="PHP"/>
    <property type="match status" value="1"/>
</dbReference>
<proteinExistence type="predicted"/>
<dbReference type="GO" id="GO:0035312">
    <property type="term" value="F:5'-3' DNA exonuclease activity"/>
    <property type="evidence" value="ECO:0007669"/>
    <property type="project" value="TreeGrafter"/>
</dbReference>
<dbReference type="InterPro" id="IPR004013">
    <property type="entry name" value="PHP_dom"/>
</dbReference>
<dbReference type="PANTHER" id="PTHR42924:SF3">
    <property type="entry name" value="POLYMERASE_HISTIDINOL PHOSPHATASE N-TERMINAL DOMAIN-CONTAINING PROTEIN"/>
    <property type="match status" value="1"/>
</dbReference>
<dbReference type="EMBL" id="QWLB01000030">
    <property type="protein sequence ID" value="RIH91855.1"/>
    <property type="molecule type" value="Genomic_DNA"/>
</dbReference>
<protein>
    <submittedName>
        <fullName evidence="2">PHP-associated</fullName>
    </submittedName>
</protein>
<evidence type="ECO:0000313" key="2">
    <source>
        <dbReference type="EMBL" id="RIH91855.1"/>
    </source>
</evidence>
<dbReference type="InterPro" id="IPR016195">
    <property type="entry name" value="Pol/histidinol_Pase-like"/>
</dbReference>
<dbReference type="Gene3D" id="3.20.20.140">
    <property type="entry name" value="Metal-dependent hydrolases"/>
    <property type="match status" value="1"/>
</dbReference>
<dbReference type="GO" id="GO:0004534">
    <property type="term" value="F:5'-3' RNA exonuclease activity"/>
    <property type="evidence" value="ECO:0007669"/>
    <property type="project" value="TreeGrafter"/>
</dbReference>
<dbReference type="CDD" id="cd07432">
    <property type="entry name" value="PHP_HisPPase"/>
    <property type="match status" value="1"/>
</dbReference>
<dbReference type="SMART" id="SM00481">
    <property type="entry name" value="POLIIIAc"/>
    <property type="match status" value="1"/>
</dbReference>
<dbReference type="Proteomes" id="UP000266178">
    <property type="component" value="Unassembled WGS sequence"/>
</dbReference>
<dbReference type="PANTHER" id="PTHR42924">
    <property type="entry name" value="EXONUCLEASE"/>
    <property type="match status" value="1"/>
</dbReference>
<sequence>MRIDLHCHSEASHDCCTPLTSFPARCAARGINVQAITDHNEVWGAQKLQTLAQGSGLTVIVGEEISSRDGELIGLFLNEKIPPGLSAEETVAAIRAQGGLVLLPHGFDPLKRWRLNPEALEQLADNIDIIETFNARISRPHWNRVAVRWAETHQRLQSAGSDAHTLGQVGDAWVQTPQRPICGPSDLLQALREGTVMGHWTHPAWAFVLKMWDFARPRRSPPA</sequence>
<dbReference type="AlphaFoldDB" id="A0A399F7Z8"/>
<feature type="domain" description="Polymerase/histidinol phosphatase N-terminal" evidence="1">
    <location>
        <begin position="3"/>
        <end position="69"/>
    </location>
</feature>
<name>A0A399F7Z8_9DEIN</name>
<dbReference type="InterPro" id="IPR003141">
    <property type="entry name" value="Pol/His_phosphatase_N"/>
</dbReference>
<accession>A0A399F7Z8</accession>
<comment type="caution">
    <text evidence="2">The sequence shown here is derived from an EMBL/GenBank/DDBJ whole genome shotgun (WGS) entry which is preliminary data.</text>
</comment>
<keyword evidence="3" id="KW-1185">Reference proteome</keyword>
<dbReference type="Pfam" id="PF13263">
    <property type="entry name" value="PHP_C"/>
    <property type="match status" value="1"/>
</dbReference>
<reference evidence="2 3" key="1">
    <citation type="submission" date="2018-08" db="EMBL/GenBank/DDBJ databases">
        <title>Meiothermus granaticius genome AF-68 sequencing project.</title>
        <authorList>
            <person name="Da Costa M.S."/>
            <person name="Albuquerque L."/>
            <person name="Raposo P."/>
            <person name="Froufe H.J.C."/>
            <person name="Barroso C.S."/>
            <person name="Egas C."/>
        </authorList>
    </citation>
    <scope>NUCLEOTIDE SEQUENCE [LARGE SCALE GENOMIC DNA]</scope>
    <source>
        <strain evidence="2 3">AF-68</strain>
    </source>
</reference>
<dbReference type="SUPFAM" id="SSF89550">
    <property type="entry name" value="PHP domain-like"/>
    <property type="match status" value="1"/>
</dbReference>
<dbReference type="OrthoDB" id="9804333at2"/>
<evidence type="ECO:0000313" key="3">
    <source>
        <dbReference type="Proteomes" id="UP000266178"/>
    </source>
</evidence>